<accession>A0A1X7P4L7</accession>
<evidence type="ECO:0000313" key="2">
    <source>
        <dbReference type="Proteomes" id="UP000193711"/>
    </source>
</evidence>
<dbReference type="STRING" id="1891671.SAMN06295885_2618"/>
<evidence type="ECO:0008006" key="3">
    <source>
        <dbReference type="Google" id="ProtNLM"/>
    </source>
</evidence>
<dbReference type="RefSeq" id="WP_085476987.1">
    <property type="nucleotide sequence ID" value="NZ_FXBM01000002.1"/>
</dbReference>
<dbReference type="AlphaFoldDB" id="A0A1X7P4L7"/>
<dbReference type="InterPro" id="IPR029044">
    <property type="entry name" value="Nucleotide-diphossugar_trans"/>
</dbReference>
<evidence type="ECO:0000313" key="1">
    <source>
        <dbReference type="EMBL" id="SMH45822.1"/>
    </source>
</evidence>
<dbReference type="Proteomes" id="UP000193711">
    <property type="component" value="Unassembled WGS sequence"/>
</dbReference>
<dbReference type="SUPFAM" id="SSF53448">
    <property type="entry name" value="Nucleotide-diphospho-sugar transferases"/>
    <property type="match status" value="1"/>
</dbReference>
<name>A0A1X7P4L7_9MICO</name>
<proteinExistence type="predicted"/>
<dbReference type="OrthoDB" id="5465469at2"/>
<sequence length="344" mass="38217">MHPALAALGRRVRPRTRLAAVGRRVRPRTRLLAAARGARSAPRRVRERRAAAVAARPIDHPASLAFRRELLGLDLANRFSRRPVVDPDGEVVVTMTTHGERIHRVHVALESIARGSARPARLVLWLDDPALVAALPASLRRLRRRGLEVRLVDGYRVHTKYYPHLLSGRAAERDVVTSDDDIVYPRAWLRGLLDARGRYPRETVLCYRAHRVGVVDGAVAPYTSWRPVEDTRAGFDVFGTSVSGQLFPSELMEEVAAHGDAFREVAPDADDIWLHVRAVDAGYRIAQIQPHAELFPFVPRTQQTGLYLVNYWDGGNDRQAAASYTPAVTARIAADAARGREGDA</sequence>
<reference evidence="2" key="1">
    <citation type="submission" date="2017-04" db="EMBL/GenBank/DDBJ databases">
        <authorList>
            <person name="Varghese N."/>
            <person name="Submissions S."/>
        </authorList>
    </citation>
    <scope>NUCLEOTIDE SEQUENCE [LARGE SCALE GENOMIC DNA]</scope>
    <source>
        <strain evidence="2">VKM Ac-2121</strain>
    </source>
</reference>
<dbReference type="EMBL" id="FXBM01000002">
    <property type="protein sequence ID" value="SMH45822.1"/>
    <property type="molecule type" value="Genomic_DNA"/>
</dbReference>
<organism evidence="1 2">
    <name type="scientific">Rathayibacter oskolensis</name>
    <dbReference type="NCBI Taxonomy" id="1891671"/>
    <lineage>
        <taxon>Bacteria</taxon>
        <taxon>Bacillati</taxon>
        <taxon>Actinomycetota</taxon>
        <taxon>Actinomycetes</taxon>
        <taxon>Micrococcales</taxon>
        <taxon>Microbacteriaceae</taxon>
        <taxon>Rathayibacter</taxon>
    </lineage>
</organism>
<protein>
    <recommendedName>
        <fullName evidence="3">Glycosyltransferase</fullName>
    </recommendedName>
</protein>
<keyword evidence="2" id="KW-1185">Reference proteome</keyword>
<gene>
    <name evidence="1" type="ORF">SAMN06295885_2618</name>
</gene>